<dbReference type="InterPro" id="IPR029033">
    <property type="entry name" value="His_PPase_superfam"/>
</dbReference>
<sequence length="281" mass="32165">MQSPKRFGLIDSQKKYWTTFQQKIKRMNKKSDKDITYKVLFLGRHAEGYHNLGLAYYGEEEWDRKWGRLTGNSTITWGPDAKLTPNGIEQAKGVNAVWMNEMQNGGGIPLPTALFVSPLRRALFTFNMSFTGVVDCPSPLIIENLRDAYGLRTSDWRHNKTWIHEHFPRFEFEEGFTENDELWKKEEREPTEHVQERVKGVLDQIFTLSDTYLALVAHDKVISATFNLTGHPDYNLPTGGSGVLPSKRDSNSSNRSRGHSIGDKSHSHKNIVQRLEAVTNN</sequence>
<dbReference type="Proteomes" id="UP000054248">
    <property type="component" value="Unassembled WGS sequence"/>
</dbReference>
<evidence type="ECO:0000256" key="1">
    <source>
        <dbReference type="SAM" id="MobiDB-lite"/>
    </source>
</evidence>
<reference evidence="2 3" key="1">
    <citation type="submission" date="2014-04" db="EMBL/GenBank/DDBJ databases">
        <authorList>
            <consortium name="DOE Joint Genome Institute"/>
            <person name="Kuo A."/>
            <person name="Girlanda M."/>
            <person name="Perotto S."/>
            <person name="Kohler A."/>
            <person name="Nagy L.G."/>
            <person name="Floudas D."/>
            <person name="Copeland A."/>
            <person name="Barry K.W."/>
            <person name="Cichocki N."/>
            <person name="Veneault-Fourrey C."/>
            <person name="LaButti K."/>
            <person name="Lindquist E.A."/>
            <person name="Lipzen A."/>
            <person name="Lundell T."/>
            <person name="Morin E."/>
            <person name="Murat C."/>
            <person name="Sun H."/>
            <person name="Tunlid A."/>
            <person name="Henrissat B."/>
            <person name="Grigoriev I.V."/>
            <person name="Hibbett D.S."/>
            <person name="Martin F."/>
            <person name="Nordberg H.P."/>
            <person name="Cantor M.N."/>
            <person name="Hua S.X."/>
        </authorList>
    </citation>
    <scope>NUCLEOTIDE SEQUENCE [LARGE SCALE GENOMIC DNA]</scope>
    <source>
        <strain evidence="2 3">MUT 4182</strain>
    </source>
</reference>
<dbReference type="PANTHER" id="PTHR48100">
    <property type="entry name" value="BROAD-SPECIFICITY PHOSPHATASE YOR283W-RELATED"/>
    <property type="match status" value="1"/>
</dbReference>
<dbReference type="SUPFAM" id="SSF53254">
    <property type="entry name" value="Phosphoglycerate mutase-like"/>
    <property type="match status" value="1"/>
</dbReference>
<reference evidence="3" key="2">
    <citation type="submission" date="2015-01" db="EMBL/GenBank/DDBJ databases">
        <title>Evolutionary Origins and Diversification of the Mycorrhizal Mutualists.</title>
        <authorList>
            <consortium name="DOE Joint Genome Institute"/>
            <consortium name="Mycorrhizal Genomics Consortium"/>
            <person name="Kohler A."/>
            <person name="Kuo A."/>
            <person name="Nagy L.G."/>
            <person name="Floudas D."/>
            <person name="Copeland A."/>
            <person name="Barry K.W."/>
            <person name="Cichocki N."/>
            <person name="Veneault-Fourrey C."/>
            <person name="LaButti K."/>
            <person name="Lindquist E.A."/>
            <person name="Lipzen A."/>
            <person name="Lundell T."/>
            <person name="Morin E."/>
            <person name="Murat C."/>
            <person name="Riley R."/>
            <person name="Ohm R."/>
            <person name="Sun H."/>
            <person name="Tunlid A."/>
            <person name="Henrissat B."/>
            <person name="Grigoriev I.V."/>
            <person name="Hibbett D.S."/>
            <person name="Martin F."/>
        </authorList>
    </citation>
    <scope>NUCLEOTIDE SEQUENCE [LARGE SCALE GENOMIC DNA]</scope>
    <source>
        <strain evidence="3">MUT 4182</strain>
    </source>
</reference>
<protein>
    <recommendedName>
        <fullName evidence="4">Phosphoglycerate mutase-like protein</fullName>
    </recommendedName>
</protein>
<dbReference type="InterPro" id="IPR013078">
    <property type="entry name" value="His_Pase_superF_clade-1"/>
</dbReference>
<dbReference type="Pfam" id="PF00300">
    <property type="entry name" value="His_Phos_1"/>
    <property type="match status" value="1"/>
</dbReference>
<evidence type="ECO:0000313" key="2">
    <source>
        <dbReference type="EMBL" id="KIO24907.1"/>
    </source>
</evidence>
<dbReference type="GO" id="GO:0016791">
    <property type="term" value="F:phosphatase activity"/>
    <property type="evidence" value="ECO:0007669"/>
    <property type="project" value="TreeGrafter"/>
</dbReference>
<dbReference type="Gene3D" id="3.40.50.1240">
    <property type="entry name" value="Phosphoglycerate mutase-like"/>
    <property type="match status" value="1"/>
</dbReference>
<name>A0A0C3LU58_9AGAM</name>
<dbReference type="HOGENOM" id="CLU_039184_0_0_1"/>
<dbReference type="AlphaFoldDB" id="A0A0C3LU58"/>
<evidence type="ECO:0008006" key="4">
    <source>
        <dbReference type="Google" id="ProtNLM"/>
    </source>
</evidence>
<feature type="region of interest" description="Disordered" evidence="1">
    <location>
        <begin position="234"/>
        <end position="270"/>
    </location>
</feature>
<gene>
    <name evidence="2" type="ORF">M407DRAFT_211849</name>
</gene>
<dbReference type="EMBL" id="KN823052">
    <property type="protein sequence ID" value="KIO24907.1"/>
    <property type="molecule type" value="Genomic_DNA"/>
</dbReference>
<keyword evidence="3" id="KW-1185">Reference proteome</keyword>
<dbReference type="PANTHER" id="PTHR48100:SF1">
    <property type="entry name" value="HISTIDINE PHOSPHATASE FAMILY PROTEIN-RELATED"/>
    <property type="match status" value="1"/>
</dbReference>
<accession>A0A0C3LU58</accession>
<proteinExistence type="predicted"/>
<dbReference type="OrthoDB" id="496981at2759"/>
<dbReference type="GO" id="GO:0005737">
    <property type="term" value="C:cytoplasm"/>
    <property type="evidence" value="ECO:0007669"/>
    <property type="project" value="TreeGrafter"/>
</dbReference>
<organism evidence="2 3">
    <name type="scientific">Tulasnella calospora MUT 4182</name>
    <dbReference type="NCBI Taxonomy" id="1051891"/>
    <lineage>
        <taxon>Eukaryota</taxon>
        <taxon>Fungi</taxon>
        <taxon>Dikarya</taxon>
        <taxon>Basidiomycota</taxon>
        <taxon>Agaricomycotina</taxon>
        <taxon>Agaricomycetes</taxon>
        <taxon>Cantharellales</taxon>
        <taxon>Tulasnellaceae</taxon>
        <taxon>Tulasnella</taxon>
    </lineage>
</organism>
<evidence type="ECO:0000313" key="3">
    <source>
        <dbReference type="Proteomes" id="UP000054248"/>
    </source>
</evidence>
<dbReference type="InterPro" id="IPR050275">
    <property type="entry name" value="PGM_Phosphatase"/>
</dbReference>